<organism evidence="1">
    <name type="scientific">viral metagenome</name>
    <dbReference type="NCBI Taxonomy" id="1070528"/>
    <lineage>
        <taxon>unclassified sequences</taxon>
        <taxon>metagenomes</taxon>
        <taxon>organismal metagenomes</taxon>
    </lineage>
</organism>
<proteinExistence type="predicted"/>
<accession>A0A6C0BVD4</accession>
<name>A0A6C0BVD4_9ZZZZ</name>
<reference evidence="1" key="1">
    <citation type="journal article" date="2020" name="Nature">
        <title>Giant virus diversity and host interactions through global metagenomics.</title>
        <authorList>
            <person name="Schulz F."/>
            <person name="Roux S."/>
            <person name="Paez-Espino D."/>
            <person name="Jungbluth S."/>
            <person name="Walsh D.A."/>
            <person name="Denef V.J."/>
            <person name="McMahon K.D."/>
            <person name="Konstantinidis K.T."/>
            <person name="Eloe-Fadrosh E.A."/>
            <person name="Kyrpides N.C."/>
            <person name="Woyke T."/>
        </authorList>
    </citation>
    <scope>NUCLEOTIDE SEQUENCE</scope>
    <source>
        <strain evidence="1">GVMAG-M-3300018868-6</strain>
    </source>
</reference>
<protein>
    <submittedName>
        <fullName evidence="1">Uncharacterized protein</fullName>
    </submittedName>
</protein>
<dbReference type="AlphaFoldDB" id="A0A6C0BVD4"/>
<evidence type="ECO:0000313" key="1">
    <source>
        <dbReference type="EMBL" id="QHS95499.1"/>
    </source>
</evidence>
<sequence length="106" mass="12551">MERDLDILMLRQQIEEEQPRIKQQQQQQVWSYGEKPMKTPRVAQYQTMTQSTPENKKFTRDAINTRMGDRDLLVQVGGNPFLSNNNYVKDIANRDQYLVARDSNFN</sequence>
<dbReference type="EMBL" id="MN739253">
    <property type="protein sequence ID" value="QHS95499.1"/>
    <property type="molecule type" value="Genomic_DNA"/>
</dbReference>